<reference evidence="3 4" key="1">
    <citation type="journal article" date="2011" name="Front. Microbiol.">
        <title>Genomic signatures of strain selection and enhancement in Bacillus atrophaeus var. globigii, a historical biowarfare simulant.</title>
        <authorList>
            <person name="Gibbons H.S."/>
            <person name="Broomall S.M."/>
            <person name="McNew L.A."/>
            <person name="Daligault H."/>
            <person name="Chapman C."/>
            <person name="Bruce D."/>
            <person name="Karavis M."/>
            <person name="Krepps M."/>
            <person name="McGregor P.A."/>
            <person name="Hong C."/>
            <person name="Park K.H."/>
            <person name="Akmal A."/>
            <person name="Feldman A."/>
            <person name="Lin J.S."/>
            <person name="Chang W.E."/>
            <person name="Higgs B.W."/>
            <person name="Demirev P."/>
            <person name="Lindquist J."/>
            <person name="Liem A."/>
            <person name="Fochler E."/>
            <person name="Read T.D."/>
            <person name="Tapia R."/>
            <person name="Johnson S."/>
            <person name="Bishop-Lilly K.A."/>
            <person name="Detter C."/>
            <person name="Han C."/>
            <person name="Sozhamannan S."/>
            <person name="Rosenzweig C.N."/>
            <person name="Skowronski E.W."/>
        </authorList>
    </citation>
    <scope>NUCLEOTIDE SEQUENCE [LARGE SCALE GENOMIC DNA]</scope>
    <source>
        <strain evidence="3 4">Y4G10-17</strain>
    </source>
</reference>
<dbReference type="GO" id="GO:0032784">
    <property type="term" value="P:regulation of DNA-templated transcription elongation"/>
    <property type="evidence" value="ECO:0007669"/>
    <property type="project" value="InterPro"/>
</dbReference>
<organism evidence="3 4">
    <name type="scientific">Aliidiomarina soli</name>
    <dbReference type="NCBI Taxonomy" id="1928574"/>
    <lineage>
        <taxon>Bacteria</taxon>
        <taxon>Pseudomonadati</taxon>
        <taxon>Pseudomonadota</taxon>
        <taxon>Gammaproteobacteria</taxon>
        <taxon>Alteromonadales</taxon>
        <taxon>Idiomarinaceae</taxon>
        <taxon>Aliidiomarina</taxon>
    </lineage>
</organism>
<dbReference type="Pfam" id="PF14760">
    <property type="entry name" value="Rnk_N"/>
    <property type="match status" value="1"/>
</dbReference>
<dbReference type="SUPFAM" id="SSF54534">
    <property type="entry name" value="FKBP-like"/>
    <property type="match status" value="1"/>
</dbReference>
<accession>A0A432WFA7</accession>
<dbReference type="EMBL" id="PIPO01000004">
    <property type="protein sequence ID" value="RUO32486.1"/>
    <property type="molecule type" value="Genomic_DNA"/>
</dbReference>
<feature type="domain" description="Transcription elongation factor GreA/GreB C-terminal" evidence="1">
    <location>
        <begin position="50"/>
        <end position="124"/>
    </location>
</feature>
<sequence>MSTQPDIILSSADVAKIEQWIEKSVLKRDLVDALETELARAQIVKHADLPADRVAMGCRVTFRIEEVNQTFTKTLCYPDQLASHSDAISIFAPVGSALLGLTIGQSIEWPGQRGAQHVEIIKVEHPAPDQ</sequence>
<dbReference type="AlphaFoldDB" id="A0A432WFA7"/>
<dbReference type="GO" id="GO:0003677">
    <property type="term" value="F:DNA binding"/>
    <property type="evidence" value="ECO:0007669"/>
    <property type="project" value="InterPro"/>
</dbReference>
<dbReference type="InterPro" id="IPR001437">
    <property type="entry name" value="Tscrpt_elong_fac_GreA/B_C"/>
</dbReference>
<proteinExistence type="predicted"/>
<keyword evidence="3" id="KW-0251">Elongation factor</keyword>
<keyword evidence="4" id="KW-1185">Reference proteome</keyword>
<dbReference type="InterPro" id="IPR036953">
    <property type="entry name" value="GreA/GreB_C_sf"/>
</dbReference>
<name>A0A432WFA7_9GAMM</name>
<dbReference type="Proteomes" id="UP000287823">
    <property type="component" value="Unassembled WGS sequence"/>
</dbReference>
<dbReference type="PANTHER" id="PTHR30437:SF5">
    <property type="entry name" value="REGULATOR OF NUCLEOSIDE DIPHOSPHATE KINASE"/>
    <property type="match status" value="1"/>
</dbReference>
<dbReference type="InterPro" id="IPR023459">
    <property type="entry name" value="Tscrpt_elong_fac_GreA/B_fam"/>
</dbReference>
<evidence type="ECO:0000259" key="1">
    <source>
        <dbReference type="Pfam" id="PF01272"/>
    </source>
</evidence>
<gene>
    <name evidence="3" type="ORF">CWE14_10085</name>
</gene>
<evidence type="ECO:0000313" key="3">
    <source>
        <dbReference type="EMBL" id="RUO32486.1"/>
    </source>
</evidence>
<dbReference type="InterPro" id="IPR029462">
    <property type="entry name" value="Rnk_N"/>
</dbReference>
<dbReference type="RefSeq" id="WP_126799261.1">
    <property type="nucleotide sequence ID" value="NZ_PIPO01000004.1"/>
</dbReference>
<dbReference type="Pfam" id="PF01272">
    <property type="entry name" value="GreA_GreB"/>
    <property type="match status" value="1"/>
</dbReference>
<dbReference type="GO" id="GO:0003746">
    <property type="term" value="F:translation elongation factor activity"/>
    <property type="evidence" value="ECO:0007669"/>
    <property type="project" value="UniProtKB-KW"/>
</dbReference>
<dbReference type="GO" id="GO:0070063">
    <property type="term" value="F:RNA polymerase binding"/>
    <property type="evidence" value="ECO:0007669"/>
    <property type="project" value="InterPro"/>
</dbReference>
<dbReference type="NCBIfam" id="NF004396">
    <property type="entry name" value="PRK05753.1"/>
    <property type="match status" value="1"/>
</dbReference>
<protein>
    <submittedName>
        <fullName evidence="3">Transcription elongation factor GreAB</fullName>
    </submittedName>
</protein>
<dbReference type="Gene3D" id="3.10.50.30">
    <property type="entry name" value="Transcription elongation factor, GreA/GreB, C-terminal domain"/>
    <property type="match status" value="1"/>
</dbReference>
<dbReference type="Gene3D" id="1.10.286.20">
    <property type="match status" value="1"/>
</dbReference>
<evidence type="ECO:0000313" key="4">
    <source>
        <dbReference type="Proteomes" id="UP000287823"/>
    </source>
</evidence>
<dbReference type="PANTHER" id="PTHR30437">
    <property type="entry name" value="TRANSCRIPTION ELONGATION FACTOR GREA"/>
    <property type="match status" value="1"/>
</dbReference>
<feature type="domain" description="Regulator of nucleoside diphosphate kinase N-terminal" evidence="2">
    <location>
        <begin position="5"/>
        <end position="44"/>
    </location>
</feature>
<keyword evidence="3" id="KW-0648">Protein biosynthesis</keyword>
<comment type="caution">
    <text evidence="3">The sequence shown here is derived from an EMBL/GenBank/DDBJ whole genome shotgun (WGS) entry which is preliminary data.</text>
</comment>
<dbReference type="GO" id="GO:0006354">
    <property type="term" value="P:DNA-templated transcription elongation"/>
    <property type="evidence" value="ECO:0007669"/>
    <property type="project" value="TreeGrafter"/>
</dbReference>
<evidence type="ECO:0000259" key="2">
    <source>
        <dbReference type="Pfam" id="PF14760"/>
    </source>
</evidence>